<dbReference type="PROSITE" id="PS50011">
    <property type="entry name" value="PROTEIN_KINASE_DOM"/>
    <property type="match status" value="1"/>
</dbReference>
<dbReference type="PANTHER" id="PTHR24056:SF546">
    <property type="entry name" value="CYCLIN-DEPENDENT KINASE 12"/>
    <property type="match status" value="1"/>
</dbReference>
<dbReference type="Gene3D" id="3.30.200.20">
    <property type="entry name" value="Phosphorylase Kinase, domain 1"/>
    <property type="match status" value="1"/>
</dbReference>
<feature type="compositionally biased region" description="Basic and acidic residues" evidence="11">
    <location>
        <begin position="1059"/>
        <end position="1074"/>
    </location>
</feature>
<evidence type="ECO:0000256" key="7">
    <source>
        <dbReference type="ARBA" id="ARBA00022840"/>
    </source>
</evidence>
<feature type="compositionally biased region" description="Basic and acidic residues" evidence="11">
    <location>
        <begin position="109"/>
        <end position="175"/>
    </location>
</feature>
<feature type="compositionally biased region" description="Basic residues" evidence="11">
    <location>
        <begin position="238"/>
        <end position="258"/>
    </location>
</feature>
<dbReference type="GO" id="GO:0004693">
    <property type="term" value="F:cyclin-dependent protein serine/threonine kinase activity"/>
    <property type="evidence" value="ECO:0007669"/>
    <property type="project" value="UniProtKB-EC"/>
</dbReference>
<keyword evidence="3" id="KW-0723">Serine/threonine-protein kinase</keyword>
<dbReference type="Pfam" id="PF00069">
    <property type="entry name" value="Pkinase"/>
    <property type="match status" value="1"/>
</dbReference>
<feature type="compositionally biased region" description="Pro residues" evidence="11">
    <location>
        <begin position="610"/>
        <end position="620"/>
    </location>
</feature>
<sequence>MDQELSAALAQAPHRRRHDAAMPNGNHDTRDPPRRHISENDLGMTTTHRSSSPAAAAVNRSQDTPRERGRERDLSHHHQSHHRHRRDASRERSEPSRSHHQRRRHSRHRSPDHSARPSRASDRAGAGHRDRSREPPPRRHGLDRSPDRRHPDSAAARPREHEPSHQDRSSRRDRSPSSGKRPRSPDPSLSGLQSKKSRPDHSPPGLPRLETLEDRLSRRRNNLLQSRRRSRSPESRDRRSKQKRARSRSPSPRRHRPRSPSDSVPVPRRQSRPRKRSTSPRGRAASPREARRRSRSRRRTPPQWGDRPPTSSGVGSGRRQNLDSNAYASTGLQTGSPRDRRGPPEAEKRDRPRDGARRNSSDPASGANSIDVNMAARGGFRGGFNSQPPQPGYPPKGPYGQTYAQSSGHGTPNSSFHASPPIQSPYPGGGRGWNPQPHFSPQRSGVFHPKLRPIANRSNSQFSPPYQPANFGPPTGPQAHFHPNQAHSPPYPPNGPSSSYPQGPYRGGHRGGPSGFRGSQFGPGRGGYRGGFKNIQWNANSQNAGSRAPSGSGEEADASHASGHSSPKNAPQGPAVQEDVQMTESENPFRPSKDLQVEDTSKPEASTEGQPPPSRAPPTGPQSQTTNKFSFSMKNASKPAVTAPRPEISSKFNATPAPREIPQKPAAQKPPPPKPERDRGFPRNPPTEPASARARPAERRPPEPSRPADQTPKTRKVKKVMKRLKDKPKLPVDLAKSASVYFRKPGNESVIGSGTYGKVFKGVNVYTKNRVALKRIRMEGERDGFPVTAVREVKLLRSLCHKNIVQLQEVMVEANECFMVFEYLSHDLTGLLNHPNYTLDPAQRKHLALQLFQGLDYLHTRGVLHRDIKAANILVSNEGILKLADFGLARFYAKHHQLDYTNRVITIWYRSPELLLGETRYGPAVDIWSAACVMMEIFTGRAIFPGDGTEINQLEKIFSMLGTPSKSTWPGFVEMPWFQLLRPTTRKPNLFADTYKDQLTPAAFDLLTSMFHFDPAKRPTAAEVLKHEYFITEQPAPRQAIELKNVDGEWHEFESKALRRENERKEKEARRALKEAASGNSRDKDRKRPNDSNDGHRESKRPHVEGDGKSQRPEQNPQPARVENREAQARPPKTSQMIVGGQSKPERPSNMPGVPPGR</sequence>
<dbReference type="PROSITE" id="PS00107">
    <property type="entry name" value="PROTEIN_KINASE_ATP"/>
    <property type="match status" value="1"/>
</dbReference>
<evidence type="ECO:0000256" key="11">
    <source>
        <dbReference type="SAM" id="MobiDB-lite"/>
    </source>
</evidence>
<feature type="compositionally biased region" description="Basic and acidic residues" evidence="11">
    <location>
        <begin position="27"/>
        <end position="39"/>
    </location>
</feature>
<dbReference type="GO" id="GO:0032968">
    <property type="term" value="P:positive regulation of transcription elongation by RNA polymerase II"/>
    <property type="evidence" value="ECO:0007669"/>
    <property type="project" value="TreeGrafter"/>
</dbReference>
<dbReference type="PANTHER" id="PTHR24056">
    <property type="entry name" value="CELL DIVISION PROTEIN KINASE"/>
    <property type="match status" value="1"/>
</dbReference>
<comment type="caution">
    <text evidence="13">The sequence shown here is derived from an EMBL/GenBank/DDBJ whole genome shotgun (WGS) entry which is preliminary data.</text>
</comment>
<evidence type="ECO:0000259" key="12">
    <source>
        <dbReference type="PROSITE" id="PS50011"/>
    </source>
</evidence>
<dbReference type="InterPro" id="IPR000719">
    <property type="entry name" value="Prot_kinase_dom"/>
</dbReference>
<dbReference type="InterPro" id="IPR017441">
    <property type="entry name" value="Protein_kinase_ATP_BS"/>
</dbReference>
<feature type="compositionally biased region" description="Basic residues" evidence="11">
    <location>
        <begin position="269"/>
        <end position="278"/>
    </location>
</feature>
<feature type="compositionally biased region" description="Polar residues" evidence="11">
    <location>
        <begin position="43"/>
        <end position="53"/>
    </location>
</feature>
<organism evidence="13 14">
    <name type="scientific">Echria macrotheca</name>
    <dbReference type="NCBI Taxonomy" id="438768"/>
    <lineage>
        <taxon>Eukaryota</taxon>
        <taxon>Fungi</taxon>
        <taxon>Dikarya</taxon>
        <taxon>Ascomycota</taxon>
        <taxon>Pezizomycotina</taxon>
        <taxon>Sordariomycetes</taxon>
        <taxon>Sordariomycetidae</taxon>
        <taxon>Sordariales</taxon>
        <taxon>Schizotheciaceae</taxon>
        <taxon>Echria</taxon>
    </lineage>
</organism>
<dbReference type="GO" id="GO:0005524">
    <property type="term" value="F:ATP binding"/>
    <property type="evidence" value="ECO:0007669"/>
    <property type="project" value="UniProtKB-UniRule"/>
</dbReference>
<gene>
    <name evidence="13" type="ORF">QBC47DRAFT_15275</name>
</gene>
<evidence type="ECO:0000256" key="10">
    <source>
        <dbReference type="PROSITE-ProRule" id="PRU10141"/>
    </source>
</evidence>
<evidence type="ECO:0000256" key="8">
    <source>
        <dbReference type="ARBA" id="ARBA00047811"/>
    </source>
</evidence>
<feature type="compositionally biased region" description="Gly residues" evidence="11">
    <location>
        <begin position="510"/>
        <end position="530"/>
    </location>
</feature>
<reference evidence="13" key="1">
    <citation type="submission" date="2023-06" db="EMBL/GenBank/DDBJ databases">
        <title>Genome-scale phylogeny and comparative genomics of the fungal order Sordariales.</title>
        <authorList>
            <consortium name="Lawrence Berkeley National Laboratory"/>
            <person name="Hensen N."/>
            <person name="Bonometti L."/>
            <person name="Westerberg I."/>
            <person name="Brannstrom I.O."/>
            <person name="Guillou S."/>
            <person name="Cros-Aarteil S."/>
            <person name="Calhoun S."/>
            <person name="Haridas S."/>
            <person name="Kuo A."/>
            <person name="Mondo S."/>
            <person name="Pangilinan J."/>
            <person name="Riley R."/>
            <person name="Labutti K."/>
            <person name="Andreopoulos B."/>
            <person name="Lipzen A."/>
            <person name="Chen C."/>
            <person name="Yanf M."/>
            <person name="Daum C."/>
            <person name="Ng V."/>
            <person name="Clum A."/>
            <person name="Steindorff A."/>
            <person name="Ohm R."/>
            <person name="Martin F."/>
            <person name="Silar P."/>
            <person name="Natvig D."/>
            <person name="Lalanne C."/>
            <person name="Gautier V."/>
            <person name="Ament-Velasquez S.L."/>
            <person name="Kruys A."/>
            <person name="Hutchinson M.I."/>
            <person name="Powell A.J."/>
            <person name="Barry K."/>
            <person name="Miller A.N."/>
            <person name="Grigoriev I.V."/>
            <person name="Debuchy R."/>
            <person name="Gladieux P."/>
            <person name="Thoren M.H."/>
            <person name="Johannesson H."/>
        </authorList>
    </citation>
    <scope>NUCLEOTIDE SEQUENCE</scope>
    <source>
        <strain evidence="13">PSN4</strain>
    </source>
</reference>
<dbReference type="SMART" id="SM00220">
    <property type="entry name" value="S_TKc"/>
    <property type="match status" value="1"/>
</dbReference>
<proteinExistence type="inferred from homology"/>
<dbReference type="EMBL" id="MU839827">
    <property type="protein sequence ID" value="KAK1760822.1"/>
    <property type="molecule type" value="Genomic_DNA"/>
</dbReference>
<evidence type="ECO:0000313" key="13">
    <source>
        <dbReference type="EMBL" id="KAK1760822.1"/>
    </source>
</evidence>
<dbReference type="Gene3D" id="1.10.510.10">
    <property type="entry name" value="Transferase(Phosphotransferase) domain 1"/>
    <property type="match status" value="1"/>
</dbReference>
<dbReference type="GO" id="GO:0008024">
    <property type="term" value="C:cyclin/CDK positive transcription elongation factor complex"/>
    <property type="evidence" value="ECO:0007669"/>
    <property type="project" value="TreeGrafter"/>
</dbReference>
<evidence type="ECO:0000256" key="2">
    <source>
        <dbReference type="ARBA" id="ARBA00012425"/>
    </source>
</evidence>
<keyword evidence="4" id="KW-0808">Transferase</keyword>
<feature type="compositionally biased region" description="Polar residues" evidence="11">
    <location>
        <begin position="621"/>
        <end position="635"/>
    </location>
</feature>
<feature type="compositionally biased region" description="Basic and acidic residues" evidence="11">
    <location>
        <begin position="591"/>
        <end position="602"/>
    </location>
</feature>
<comment type="catalytic activity">
    <reaction evidence="8">
        <text>L-threonyl-[protein] + ATP = O-phospho-L-threonyl-[protein] + ADP + H(+)</text>
        <dbReference type="Rhea" id="RHEA:46608"/>
        <dbReference type="Rhea" id="RHEA-COMP:11060"/>
        <dbReference type="Rhea" id="RHEA-COMP:11605"/>
        <dbReference type="ChEBI" id="CHEBI:15378"/>
        <dbReference type="ChEBI" id="CHEBI:30013"/>
        <dbReference type="ChEBI" id="CHEBI:30616"/>
        <dbReference type="ChEBI" id="CHEBI:61977"/>
        <dbReference type="ChEBI" id="CHEBI:456216"/>
        <dbReference type="EC" id="2.7.11.22"/>
    </reaction>
</comment>
<protein>
    <recommendedName>
        <fullName evidence="2">cyclin-dependent kinase</fullName>
        <ecNumber evidence="2">2.7.11.22</ecNumber>
    </recommendedName>
</protein>
<feature type="region of interest" description="Disordered" evidence="11">
    <location>
        <begin position="1059"/>
        <end position="1158"/>
    </location>
</feature>
<keyword evidence="5 10" id="KW-0547">Nucleotide-binding</keyword>
<feature type="compositionally biased region" description="Polar residues" evidence="11">
    <location>
        <begin position="309"/>
        <end position="336"/>
    </location>
</feature>
<comment type="similarity">
    <text evidence="1">Belongs to the protein kinase superfamily. CMGC Ser/Thr protein kinase family. CDC2/CDKX subfamily.</text>
</comment>
<evidence type="ECO:0000313" key="14">
    <source>
        <dbReference type="Proteomes" id="UP001239445"/>
    </source>
</evidence>
<feature type="compositionally biased region" description="Basic and acidic residues" evidence="11">
    <location>
        <begin position="337"/>
        <end position="360"/>
    </location>
</feature>
<feature type="compositionally biased region" description="Pro residues" evidence="11">
    <location>
        <begin position="388"/>
        <end position="397"/>
    </location>
</feature>
<keyword evidence="14" id="KW-1185">Reference proteome</keyword>
<comment type="catalytic activity">
    <reaction evidence="9">
        <text>L-seryl-[protein] + ATP = O-phospho-L-seryl-[protein] + ADP + H(+)</text>
        <dbReference type="Rhea" id="RHEA:17989"/>
        <dbReference type="Rhea" id="RHEA-COMP:9863"/>
        <dbReference type="Rhea" id="RHEA-COMP:11604"/>
        <dbReference type="ChEBI" id="CHEBI:15378"/>
        <dbReference type="ChEBI" id="CHEBI:29999"/>
        <dbReference type="ChEBI" id="CHEBI:30616"/>
        <dbReference type="ChEBI" id="CHEBI:83421"/>
        <dbReference type="ChEBI" id="CHEBI:456216"/>
        <dbReference type="EC" id="2.7.11.22"/>
    </reaction>
</comment>
<feature type="compositionally biased region" description="Polar residues" evidence="11">
    <location>
        <begin position="404"/>
        <end position="417"/>
    </location>
</feature>
<feature type="compositionally biased region" description="Basic residues" evidence="11">
    <location>
        <begin position="217"/>
        <end position="230"/>
    </location>
</feature>
<feature type="compositionally biased region" description="Basic and acidic residues" evidence="11">
    <location>
        <begin position="1081"/>
        <end position="1112"/>
    </location>
</feature>
<dbReference type="CDD" id="cd07840">
    <property type="entry name" value="STKc_CDK9_like"/>
    <property type="match status" value="1"/>
</dbReference>
<feature type="compositionally biased region" description="Polar residues" evidence="11">
    <location>
        <begin position="535"/>
        <end position="545"/>
    </location>
</feature>
<evidence type="ECO:0000256" key="3">
    <source>
        <dbReference type="ARBA" id="ARBA00022527"/>
    </source>
</evidence>
<keyword evidence="6" id="KW-0418">Kinase</keyword>
<feature type="compositionally biased region" description="Basic and acidic residues" evidence="11">
    <location>
        <begin position="88"/>
        <end position="97"/>
    </location>
</feature>
<dbReference type="FunFam" id="1.10.510.10:FF:000440">
    <property type="entry name" value="Serine/threonine-protein kinase bur1"/>
    <property type="match status" value="1"/>
</dbReference>
<dbReference type="EC" id="2.7.11.22" evidence="2"/>
<feature type="domain" description="Protein kinase" evidence="12">
    <location>
        <begin position="745"/>
        <end position="1030"/>
    </location>
</feature>
<evidence type="ECO:0000256" key="4">
    <source>
        <dbReference type="ARBA" id="ARBA00022679"/>
    </source>
</evidence>
<feature type="binding site" evidence="10">
    <location>
        <position position="774"/>
    </location>
    <ligand>
        <name>ATP</name>
        <dbReference type="ChEBI" id="CHEBI:30616"/>
    </ligand>
</feature>
<keyword evidence="7 10" id="KW-0067">ATP-binding</keyword>
<dbReference type="InterPro" id="IPR011009">
    <property type="entry name" value="Kinase-like_dom_sf"/>
</dbReference>
<dbReference type="InterPro" id="IPR050108">
    <property type="entry name" value="CDK"/>
</dbReference>
<dbReference type="InterPro" id="IPR008271">
    <property type="entry name" value="Ser/Thr_kinase_AS"/>
</dbReference>
<dbReference type="PROSITE" id="PS00108">
    <property type="entry name" value="PROTEIN_KINASE_ST"/>
    <property type="match status" value="1"/>
</dbReference>
<dbReference type="SUPFAM" id="SSF56112">
    <property type="entry name" value="Protein kinase-like (PK-like)"/>
    <property type="match status" value="1"/>
</dbReference>
<dbReference type="FunFam" id="3.30.200.20:FF:000270">
    <property type="entry name" value="Serine/threonine-protein kinase bur1"/>
    <property type="match status" value="1"/>
</dbReference>
<feature type="compositionally biased region" description="Polar residues" evidence="11">
    <location>
        <begin position="361"/>
        <end position="371"/>
    </location>
</feature>
<feature type="compositionally biased region" description="Basic residues" evidence="11">
    <location>
        <begin position="77"/>
        <end position="87"/>
    </location>
</feature>
<evidence type="ECO:0000256" key="5">
    <source>
        <dbReference type="ARBA" id="ARBA00022741"/>
    </source>
</evidence>
<feature type="compositionally biased region" description="Basic residues" evidence="11">
    <location>
        <begin position="98"/>
        <end position="108"/>
    </location>
</feature>
<dbReference type="GO" id="GO:0008353">
    <property type="term" value="F:RNA polymerase II CTD heptapeptide repeat kinase activity"/>
    <property type="evidence" value="ECO:0007669"/>
    <property type="project" value="TreeGrafter"/>
</dbReference>
<name>A0AAJ0BPX5_9PEZI</name>
<dbReference type="Proteomes" id="UP001239445">
    <property type="component" value="Unassembled WGS sequence"/>
</dbReference>
<evidence type="ECO:0000256" key="6">
    <source>
        <dbReference type="ARBA" id="ARBA00022777"/>
    </source>
</evidence>
<feature type="region of interest" description="Disordered" evidence="11">
    <location>
        <begin position="1"/>
        <end position="722"/>
    </location>
</feature>
<feature type="compositionally biased region" description="Basic residues" evidence="11">
    <location>
        <begin position="713"/>
        <end position="722"/>
    </location>
</feature>
<evidence type="ECO:0000256" key="1">
    <source>
        <dbReference type="ARBA" id="ARBA00006485"/>
    </source>
</evidence>
<dbReference type="AlphaFoldDB" id="A0AAJ0BPX5"/>
<accession>A0AAJ0BPX5</accession>
<evidence type="ECO:0000256" key="9">
    <source>
        <dbReference type="ARBA" id="ARBA00048367"/>
    </source>
</evidence>
<feature type="compositionally biased region" description="Basic residues" evidence="11">
    <location>
        <begin position="290"/>
        <end position="300"/>
    </location>
</feature>
<feature type="compositionally biased region" description="Basic and acidic residues" evidence="11">
    <location>
        <begin position="63"/>
        <end position="76"/>
    </location>
</feature>
<dbReference type="GO" id="GO:0030332">
    <property type="term" value="F:cyclin binding"/>
    <property type="evidence" value="ECO:0007669"/>
    <property type="project" value="TreeGrafter"/>
</dbReference>